<evidence type="ECO:0000256" key="9">
    <source>
        <dbReference type="SAM" id="MobiDB-lite"/>
    </source>
</evidence>
<comment type="caution">
    <text evidence="11">The sequence shown here is derived from an EMBL/GenBank/DDBJ whole genome shotgun (WGS) entry which is preliminary data.</text>
</comment>
<dbReference type="PANTHER" id="PTHR47168:SF1">
    <property type="entry name" value="OS02G0798600 PROTEIN"/>
    <property type="match status" value="1"/>
</dbReference>
<gene>
    <name evidence="11" type="ORF">AYI68_g125</name>
</gene>
<dbReference type="Gene3D" id="3.30.40.10">
    <property type="entry name" value="Zinc/RING finger domain, C3HC4 (zinc finger)"/>
    <property type="match status" value="1"/>
</dbReference>
<dbReference type="AlphaFoldDB" id="A0A1R0H9C5"/>
<evidence type="ECO:0000256" key="8">
    <source>
        <dbReference type="PROSITE-ProRule" id="PRU00175"/>
    </source>
</evidence>
<evidence type="ECO:0000256" key="2">
    <source>
        <dbReference type="ARBA" id="ARBA00022692"/>
    </source>
</evidence>
<evidence type="ECO:0000256" key="7">
    <source>
        <dbReference type="ARBA" id="ARBA00023136"/>
    </source>
</evidence>
<sequence>MPCVLYILNPVFQFPATANPASDSDIDSIPLVMFTLNKPDNGSNSPVTSQYSEPIDSPSVPLQTSSLRPSPGSSNQEDQSVFVLFRPFVNLAYLVSKKRKRPFSQRMSSKPGVSKRYPLYYSEDDITCSICLCDYEQDDILRRMVCGHHFHKDCLDEWLKINRVCPLCKDDCLGGPAHEPTDRTPTSSLTSSPTPNRRSAPASNPNRT</sequence>
<dbReference type="GO" id="GO:0008270">
    <property type="term" value="F:zinc ion binding"/>
    <property type="evidence" value="ECO:0007669"/>
    <property type="project" value="UniProtKB-KW"/>
</dbReference>
<dbReference type="SUPFAM" id="SSF57850">
    <property type="entry name" value="RING/U-box"/>
    <property type="match status" value="1"/>
</dbReference>
<dbReference type="Proteomes" id="UP000187455">
    <property type="component" value="Unassembled WGS sequence"/>
</dbReference>
<feature type="domain" description="RING-type" evidence="10">
    <location>
        <begin position="128"/>
        <end position="169"/>
    </location>
</feature>
<evidence type="ECO:0000256" key="6">
    <source>
        <dbReference type="ARBA" id="ARBA00022989"/>
    </source>
</evidence>
<comment type="subcellular location">
    <subcellularLocation>
        <location evidence="1">Membrane</location>
        <topology evidence="1">Single-pass membrane protein</topology>
    </subcellularLocation>
</comment>
<keyword evidence="4 8" id="KW-0863">Zinc-finger</keyword>
<feature type="compositionally biased region" description="Polar residues" evidence="9">
    <location>
        <begin position="42"/>
        <end position="52"/>
    </location>
</feature>
<evidence type="ECO:0000313" key="11">
    <source>
        <dbReference type="EMBL" id="OLY85678.1"/>
    </source>
</evidence>
<dbReference type="InterPro" id="IPR013083">
    <property type="entry name" value="Znf_RING/FYVE/PHD"/>
</dbReference>
<feature type="region of interest" description="Disordered" evidence="9">
    <location>
        <begin position="177"/>
        <end position="208"/>
    </location>
</feature>
<keyword evidence="6" id="KW-1133">Transmembrane helix</keyword>
<keyword evidence="7" id="KW-0472">Membrane</keyword>
<dbReference type="GO" id="GO:0016020">
    <property type="term" value="C:membrane"/>
    <property type="evidence" value="ECO:0007669"/>
    <property type="project" value="UniProtKB-SubCell"/>
</dbReference>
<evidence type="ECO:0000256" key="4">
    <source>
        <dbReference type="ARBA" id="ARBA00022771"/>
    </source>
</evidence>
<dbReference type="PANTHER" id="PTHR47168">
    <property type="entry name" value="RING ZINC FINGER DOMAIN SUPERFAMILY PROTEIN-RELATED"/>
    <property type="match status" value="1"/>
</dbReference>
<accession>A0A1R0H9C5</accession>
<feature type="compositionally biased region" description="Low complexity" evidence="9">
    <location>
        <begin position="183"/>
        <end position="199"/>
    </location>
</feature>
<dbReference type="InterPro" id="IPR001841">
    <property type="entry name" value="Znf_RING"/>
</dbReference>
<reference evidence="11 12" key="1">
    <citation type="journal article" date="2016" name="Mol. Biol. Evol.">
        <title>Genome-Wide Survey of Gut Fungi (Harpellales) Reveals the First Horizontally Transferred Ubiquitin Gene from a Mosquito Host.</title>
        <authorList>
            <person name="Wang Y."/>
            <person name="White M.M."/>
            <person name="Kvist S."/>
            <person name="Moncalvo J.M."/>
        </authorList>
    </citation>
    <scope>NUCLEOTIDE SEQUENCE [LARGE SCALE GENOMIC DNA]</scope>
    <source>
        <strain evidence="11 12">ALG-7-W6</strain>
    </source>
</reference>
<feature type="compositionally biased region" description="Polar residues" evidence="9">
    <location>
        <begin position="60"/>
        <end position="75"/>
    </location>
</feature>
<dbReference type="EMBL" id="LSSL01000038">
    <property type="protein sequence ID" value="OLY85678.1"/>
    <property type="molecule type" value="Genomic_DNA"/>
</dbReference>
<evidence type="ECO:0000259" key="10">
    <source>
        <dbReference type="PROSITE" id="PS50089"/>
    </source>
</evidence>
<evidence type="ECO:0000256" key="5">
    <source>
        <dbReference type="ARBA" id="ARBA00022833"/>
    </source>
</evidence>
<evidence type="ECO:0000256" key="3">
    <source>
        <dbReference type="ARBA" id="ARBA00022723"/>
    </source>
</evidence>
<feature type="region of interest" description="Disordered" evidence="9">
    <location>
        <begin position="42"/>
        <end position="75"/>
    </location>
</feature>
<evidence type="ECO:0000313" key="12">
    <source>
        <dbReference type="Proteomes" id="UP000187455"/>
    </source>
</evidence>
<proteinExistence type="predicted"/>
<protein>
    <submittedName>
        <fullName evidence="11">E3 ubiquitin-protein ligase RNF38</fullName>
    </submittedName>
</protein>
<name>A0A1R0H9C5_9FUNG</name>
<dbReference type="InterPro" id="IPR051653">
    <property type="entry name" value="E3_ligase_sorting_rcpt"/>
</dbReference>
<dbReference type="PROSITE" id="PS50089">
    <property type="entry name" value="ZF_RING_2"/>
    <property type="match status" value="1"/>
</dbReference>
<keyword evidence="3" id="KW-0479">Metal-binding</keyword>
<dbReference type="SMART" id="SM00184">
    <property type="entry name" value="RING"/>
    <property type="match status" value="1"/>
</dbReference>
<dbReference type="STRING" id="133383.A0A1R0H9C5"/>
<organism evidence="11 12">
    <name type="scientific">Smittium mucronatum</name>
    <dbReference type="NCBI Taxonomy" id="133383"/>
    <lineage>
        <taxon>Eukaryota</taxon>
        <taxon>Fungi</taxon>
        <taxon>Fungi incertae sedis</taxon>
        <taxon>Zoopagomycota</taxon>
        <taxon>Kickxellomycotina</taxon>
        <taxon>Harpellomycetes</taxon>
        <taxon>Harpellales</taxon>
        <taxon>Legeriomycetaceae</taxon>
        <taxon>Smittium</taxon>
    </lineage>
</organism>
<dbReference type="Pfam" id="PF13639">
    <property type="entry name" value="zf-RING_2"/>
    <property type="match status" value="1"/>
</dbReference>
<evidence type="ECO:0000256" key="1">
    <source>
        <dbReference type="ARBA" id="ARBA00004167"/>
    </source>
</evidence>
<dbReference type="OrthoDB" id="8062037at2759"/>
<keyword evidence="2" id="KW-0812">Transmembrane</keyword>
<keyword evidence="5" id="KW-0862">Zinc</keyword>
<keyword evidence="12" id="KW-1185">Reference proteome</keyword>